<proteinExistence type="predicted"/>
<evidence type="ECO:0000256" key="1">
    <source>
        <dbReference type="SAM" id="MobiDB-lite"/>
    </source>
</evidence>
<evidence type="ECO:0000313" key="3">
    <source>
        <dbReference type="Proteomes" id="UP001420932"/>
    </source>
</evidence>
<dbReference type="EMBL" id="JBBNAF010000009">
    <property type="protein sequence ID" value="KAK9114441.1"/>
    <property type="molecule type" value="Genomic_DNA"/>
</dbReference>
<reference evidence="2 3" key="1">
    <citation type="submission" date="2024-01" db="EMBL/GenBank/DDBJ databases">
        <title>Genome assemblies of Stephania.</title>
        <authorList>
            <person name="Yang L."/>
        </authorList>
    </citation>
    <scope>NUCLEOTIDE SEQUENCE [LARGE SCALE GENOMIC DNA]</scope>
    <source>
        <strain evidence="2">YNDBR</strain>
        <tissue evidence="2">Leaf</tissue>
    </source>
</reference>
<name>A0AAP0IFC1_9MAGN</name>
<protein>
    <submittedName>
        <fullName evidence="2">Uncharacterized protein</fullName>
    </submittedName>
</protein>
<feature type="region of interest" description="Disordered" evidence="1">
    <location>
        <begin position="21"/>
        <end position="59"/>
    </location>
</feature>
<dbReference type="AlphaFoldDB" id="A0AAP0IFC1"/>
<dbReference type="Proteomes" id="UP001420932">
    <property type="component" value="Unassembled WGS sequence"/>
</dbReference>
<accession>A0AAP0IFC1</accession>
<comment type="caution">
    <text evidence="2">The sequence shown here is derived from an EMBL/GenBank/DDBJ whole genome shotgun (WGS) entry which is preliminary data.</text>
</comment>
<sequence length="101" mass="10987">MVQGPKWPLLTGLAAVDQSRGRFRPSRMGQGPIWPLVQTMGRQSPSDRSAKERDNPPLWLPTEIGAEYRPVLGAFPVAPTREGTIPLFHFVGGGNLVASLP</sequence>
<keyword evidence="3" id="KW-1185">Reference proteome</keyword>
<organism evidence="2 3">
    <name type="scientific">Stephania yunnanensis</name>
    <dbReference type="NCBI Taxonomy" id="152371"/>
    <lineage>
        <taxon>Eukaryota</taxon>
        <taxon>Viridiplantae</taxon>
        <taxon>Streptophyta</taxon>
        <taxon>Embryophyta</taxon>
        <taxon>Tracheophyta</taxon>
        <taxon>Spermatophyta</taxon>
        <taxon>Magnoliopsida</taxon>
        <taxon>Ranunculales</taxon>
        <taxon>Menispermaceae</taxon>
        <taxon>Menispermoideae</taxon>
        <taxon>Cissampelideae</taxon>
        <taxon>Stephania</taxon>
    </lineage>
</organism>
<gene>
    <name evidence="2" type="ORF">Syun_021238</name>
</gene>
<evidence type="ECO:0000313" key="2">
    <source>
        <dbReference type="EMBL" id="KAK9114441.1"/>
    </source>
</evidence>